<dbReference type="PROSITE" id="PS51186">
    <property type="entry name" value="GNAT"/>
    <property type="match status" value="1"/>
</dbReference>
<dbReference type="SUPFAM" id="SSF55718">
    <property type="entry name" value="SCP-like"/>
    <property type="match status" value="1"/>
</dbReference>
<keyword evidence="3 4" id="KW-0012">Acyltransferase</keyword>
<comment type="caution">
    <text evidence="4">Lacks conserved residue(s) required for the propagation of feature annotation.</text>
</comment>
<dbReference type="InterPro" id="IPR016181">
    <property type="entry name" value="Acyl_CoA_acyltransferase"/>
</dbReference>
<dbReference type="InterPro" id="IPR000182">
    <property type="entry name" value="GNAT_dom"/>
</dbReference>
<name>A0ABN0WDD5_9ACTN</name>
<evidence type="ECO:0000256" key="2">
    <source>
        <dbReference type="ARBA" id="ARBA00022679"/>
    </source>
</evidence>
<sequence length="424" mass="46457">MPPHHPPPYRPPMTPDIRPVTEADLPEWSKALRTGFLRPPTPSKEEVEFRAPTHATPRTQGAFDGDRCVATFRSFTQRLSMPGGADVTTDAVSNVAVSPTHRRRGLLSRMMAEDLRAARERGDAAATLIAAEYPIYGRYGFGPASWVTEWEVEVARTGLDRRYGGPEDGGRVDFADPADVREQGPGLHERMRAVRHGAVDRSERWWLTNTGALPNGKPWQEPFAVLYRSPEGTVDGFLAYTADDTWETKLPQCSATVLDLIAVTPAAERALWRFLLSVDWITRVRTGFRAPDDVLPLLLPDPRAARVLTHADHLWVRPLDVPALLEARTYASSGALVLEVTDPDGLAGGRFLLDAGPDGTRCAPTGRAADLTLSVGELGTLVLGDESAVRLAALGRIDEERAGAVARADVLLRTARRPWCPDIF</sequence>
<dbReference type="SUPFAM" id="SSF55729">
    <property type="entry name" value="Acyl-CoA N-acyltransferases (Nat)"/>
    <property type="match status" value="1"/>
</dbReference>
<evidence type="ECO:0000259" key="6">
    <source>
        <dbReference type="PROSITE" id="PS51186"/>
    </source>
</evidence>
<comment type="caution">
    <text evidence="7">The sequence shown here is derived from an EMBL/GenBank/DDBJ whole genome shotgun (WGS) entry which is preliminary data.</text>
</comment>
<dbReference type="Pfam" id="PF17668">
    <property type="entry name" value="Acetyltransf_17"/>
    <property type="match status" value="1"/>
</dbReference>
<proteinExistence type="inferred from homology"/>
<evidence type="ECO:0000256" key="4">
    <source>
        <dbReference type="HAMAP-Rule" id="MF_01812"/>
    </source>
</evidence>
<feature type="binding site" evidence="4">
    <location>
        <begin position="103"/>
        <end position="108"/>
    </location>
    <ligand>
        <name>acetyl-CoA</name>
        <dbReference type="ChEBI" id="CHEBI:57288"/>
    </ligand>
</feature>
<dbReference type="InterPro" id="IPR036527">
    <property type="entry name" value="SCP2_sterol-bd_dom_sf"/>
</dbReference>
<dbReference type="Pfam" id="PF13530">
    <property type="entry name" value="SCP2_2"/>
    <property type="match status" value="1"/>
</dbReference>
<dbReference type="EMBL" id="BAAABW010000002">
    <property type="protein sequence ID" value="GAA0333719.1"/>
    <property type="molecule type" value="Genomic_DNA"/>
</dbReference>
<dbReference type="PANTHER" id="PTHR37817:SF1">
    <property type="entry name" value="N-ACETYLTRANSFERASE EIS"/>
    <property type="match status" value="1"/>
</dbReference>
<dbReference type="Gene3D" id="3.30.1050.10">
    <property type="entry name" value="SCP2 sterol-binding domain"/>
    <property type="match status" value="1"/>
</dbReference>
<feature type="binding site" evidence="4">
    <location>
        <begin position="95"/>
        <end position="97"/>
    </location>
    <ligand>
        <name>acetyl-CoA</name>
        <dbReference type="ChEBI" id="CHEBI:57288"/>
    </ligand>
</feature>
<reference evidence="7 8" key="1">
    <citation type="journal article" date="2019" name="Int. J. Syst. Evol. Microbiol.">
        <title>The Global Catalogue of Microorganisms (GCM) 10K type strain sequencing project: providing services to taxonomists for standard genome sequencing and annotation.</title>
        <authorList>
            <consortium name="The Broad Institute Genomics Platform"/>
            <consortium name="The Broad Institute Genome Sequencing Center for Infectious Disease"/>
            <person name="Wu L."/>
            <person name="Ma J."/>
        </authorList>
    </citation>
    <scope>NUCLEOTIDE SEQUENCE [LARGE SCALE GENOMIC DNA]</scope>
    <source>
        <strain evidence="7 8">JCM 4565</strain>
    </source>
</reference>
<comment type="subunit">
    <text evidence="4">Homohexamer; trimer of dimers.</text>
</comment>
<protein>
    <submittedName>
        <fullName evidence="7">GNAT family N-acetyltransferase</fullName>
    </submittedName>
</protein>
<dbReference type="CDD" id="cd04301">
    <property type="entry name" value="NAT_SF"/>
    <property type="match status" value="1"/>
</dbReference>
<dbReference type="HAMAP" id="MF_01812">
    <property type="entry name" value="Eis"/>
    <property type="match status" value="1"/>
</dbReference>
<comment type="similarity">
    <text evidence="1 4">Belongs to the acetyltransferase Eis family.</text>
</comment>
<feature type="region of interest" description="Disordered" evidence="5">
    <location>
        <begin position="1"/>
        <end position="20"/>
    </location>
</feature>
<evidence type="ECO:0000256" key="5">
    <source>
        <dbReference type="SAM" id="MobiDB-lite"/>
    </source>
</evidence>
<dbReference type="Gene3D" id="3.40.630.30">
    <property type="match status" value="2"/>
</dbReference>
<dbReference type="PANTHER" id="PTHR37817">
    <property type="entry name" value="N-ACETYLTRANSFERASE EIS"/>
    <property type="match status" value="1"/>
</dbReference>
<evidence type="ECO:0000256" key="3">
    <source>
        <dbReference type="ARBA" id="ARBA00023315"/>
    </source>
</evidence>
<dbReference type="InterPro" id="IPR051554">
    <property type="entry name" value="Acetyltransferase_Eis"/>
</dbReference>
<evidence type="ECO:0000313" key="8">
    <source>
        <dbReference type="Proteomes" id="UP001500063"/>
    </source>
</evidence>
<dbReference type="InterPro" id="IPR022902">
    <property type="entry name" value="NAcTrfase_Eis"/>
</dbReference>
<gene>
    <name evidence="7" type="ORF">GCM10010319_07110</name>
</gene>
<dbReference type="Proteomes" id="UP001500063">
    <property type="component" value="Unassembled WGS sequence"/>
</dbReference>
<feature type="compositionally biased region" description="Pro residues" evidence="5">
    <location>
        <begin position="1"/>
        <end position="14"/>
    </location>
</feature>
<accession>A0ABN0WDD5</accession>
<evidence type="ECO:0000313" key="7">
    <source>
        <dbReference type="EMBL" id="GAA0333719.1"/>
    </source>
</evidence>
<keyword evidence="8" id="KW-1185">Reference proteome</keyword>
<dbReference type="InterPro" id="IPR041380">
    <property type="entry name" value="Acetyltransf_17"/>
</dbReference>
<keyword evidence="2 4" id="KW-0808">Transferase</keyword>
<dbReference type="Pfam" id="PF13527">
    <property type="entry name" value="Acetyltransf_9"/>
    <property type="match status" value="1"/>
</dbReference>
<dbReference type="InterPro" id="IPR025559">
    <property type="entry name" value="Eis_dom"/>
</dbReference>
<dbReference type="NCBIfam" id="NF002367">
    <property type="entry name" value="PRK01346.1-4"/>
    <property type="match status" value="1"/>
</dbReference>
<feature type="domain" description="N-acetyltransferase" evidence="6">
    <location>
        <begin position="15"/>
        <end position="159"/>
    </location>
</feature>
<evidence type="ECO:0000256" key="1">
    <source>
        <dbReference type="ARBA" id="ARBA00009213"/>
    </source>
</evidence>
<organism evidence="7 8">
    <name type="scientific">Streptomyces blastmyceticus</name>
    <dbReference type="NCBI Taxonomy" id="68180"/>
    <lineage>
        <taxon>Bacteria</taxon>
        <taxon>Bacillati</taxon>
        <taxon>Actinomycetota</taxon>
        <taxon>Actinomycetes</taxon>
        <taxon>Kitasatosporales</taxon>
        <taxon>Streptomycetaceae</taxon>
        <taxon>Streptomyces</taxon>
    </lineage>
</organism>
<feature type="active site" description="Proton donor" evidence="4">
    <location>
        <position position="136"/>
    </location>
</feature>
<feature type="active site" description="Proton acceptor; via carboxylate" evidence="4">
    <location>
        <position position="424"/>
    </location>
</feature>